<feature type="domain" description="HTH araC/xylS-type" evidence="4">
    <location>
        <begin position="153"/>
        <end position="253"/>
    </location>
</feature>
<dbReference type="Pfam" id="PF12833">
    <property type="entry name" value="HTH_18"/>
    <property type="match status" value="1"/>
</dbReference>
<dbReference type="InterPro" id="IPR050204">
    <property type="entry name" value="AraC_XylS_family_regulators"/>
</dbReference>
<dbReference type="OrthoDB" id="655946at2"/>
<evidence type="ECO:0000256" key="2">
    <source>
        <dbReference type="ARBA" id="ARBA00023125"/>
    </source>
</evidence>
<evidence type="ECO:0000313" key="5">
    <source>
        <dbReference type="EMBL" id="RFM28354.1"/>
    </source>
</evidence>
<protein>
    <submittedName>
        <fullName evidence="5">Helix-turn-helix domain-containing protein</fullName>
    </submittedName>
</protein>
<dbReference type="SMART" id="SM00342">
    <property type="entry name" value="HTH_ARAC"/>
    <property type="match status" value="1"/>
</dbReference>
<evidence type="ECO:0000313" key="6">
    <source>
        <dbReference type="Proteomes" id="UP000261284"/>
    </source>
</evidence>
<dbReference type="GO" id="GO:0003700">
    <property type="term" value="F:DNA-binding transcription factor activity"/>
    <property type="evidence" value="ECO:0007669"/>
    <property type="project" value="InterPro"/>
</dbReference>
<name>A0A3E1NKI9_9BACT</name>
<organism evidence="5 6">
    <name type="scientific">Deminuibacter soli</name>
    <dbReference type="NCBI Taxonomy" id="2291815"/>
    <lineage>
        <taxon>Bacteria</taxon>
        <taxon>Pseudomonadati</taxon>
        <taxon>Bacteroidota</taxon>
        <taxon>Chitinophagia</taxon>
        <taxon>Chitinophagales</taxon>
        <taxon>Chitinophagaceae</taxon>
        <taxon>Deminuibacter</taxon>
    </lineage>
</organism>
<evidence type="ECO:0000259" key="4">
    <source>
        <dbReference type="PROSITE" id="PS01124"/>
    </source>
</evidence>
<dbReference type="Pfam" id="PF20240">
    <property type="entry name" value="DUF6597"/>
    <property type="match status" value="1"/>
</dbReference>
<dbReference type="AlphaFoldDB" id="A0A3E1NKI9"/>
<dbReference type="InterPro" id="IPR046532">
    <property type="entry name" value="DUF6597"/>
</dbReference>
<reference evidence="5 6" key="1">
    <citation type="submission" date="2018-08" db="EMBL/GenBank/DDBJ databases">
        <title>Chitinophagaceae sp. K23C18032701, a novel bacterium isolated from forest soil.</title>
        <authorList>
            <person name="Wang C."/>
        </authorList>
    </citation>
    <scope>NUCLEOTIDE SEQUENCE [LARGE SCALE GENOMIC DNA]</scope>
    <source>
        <strain evidence="5 6">K23C18032701</strain>
    </source>
</reference>
<accession>A0A3E1NKI9</accession>
<dbReference type="PANTHER" id="PTHR46796:SF13">
    <property type="entry name" value="HTH-TYPE TRANSCRIPTIONAL ACTIVATOR RHAS"/>
    <property type="match status" value="1"/>
</dbReference>
<keyword evidence="2" id="KW-0238">DNA-binding</keyword>
<keyword evidence="1" id="KW-0805">Transcription regulation</keyword>
<dbReference type="Proteomes" id="UP000261284">
    <property type="component" value="Unassembled WGS sequence"/>
</dbReference>
<proteinExistence type="predicted"/>
<dbReference type="GO" id="GO:0043565">
    <property type="term" value="F:sequence-specific DNA binding"/>
    <property type="evidence" value="ECO:0007669"/>
    <property type="project" value="InterPro"/>
</dbReference>
<comment type="caution">
    <text evidence="5">The sequence shown here is derived from an EMBL/GenBank/DDBJ whole genome shotgun (WGS) entry which is preliminary data.</text>
</comment>
<sequence>MQTFHPSPALRPYIQSFLVIESEESRNNTVLPGLSVMLAFRYSGSASYHTVDENTGTTLAPAVITGLRKTARLIHYAPHTANLVVQFTPGGAASLFKLPMHELFNESLSLDLLLPASELQNVEEQLALATTTRQRIAIAEAYMLSQLRDISTPPLVQHAVQHITHAQGNISIKSLLSDLPTSRDVFEKKFRHFTGTTPKQFAGIVRLRHLITQHDNNESLTRMALSAGYYDQAHFIKDFRSFTGKAPRAFFSNPVYW</sequence>
<dbReference type="PROSITE" id="PS01124">
    <property type="entry name" value="HTH_ARAC_FAMILY_2"/>
    <property type="match status" value="1"/>
</dbReference>
<dbReference type="EMBL" id="QTJU01000003">
    <property type="protein sequence ID" value="RFM28354.1"/>
    <property type="molecule type" value="Genomic_DNA"/>
</dbReference>
<evidence type="ECO:0000256" key="1">
    <source>
        <dbReference type="ARBA" id="ARBA00023015"/>
    </source>
</evidence>
<keyword evidence="3" id="KW-0804">Transcription</keyword>
<dbReference type="InterPro" id="IPR018060">
    <property type="entry name" value="HTH_AraC"/>
</dbReference>
<dbReference type="Gene3D" id="1.10.10.60">
    <property type="entry name" value="Homeodomain-like"/>
    <property type="match status" value="1"/>
</dbReference>
<dbReference type="PANTHER" id="PTHR46796">
    <property type="entry name" value="HTH-TYPE TRANSCRIPTIONAL ACTIVATOR RHAS-RELATED"/>
    <property type="match status" value="1"/>
</dbReference>
<evidence type="ECO:0000256" key="3">
    <source>
        <dbReference type="ARBA" id="ARBA00023163"/>
    </source>
</evidence>
<gene>
    <name evidence="5" type="ORF">DXN05_12315</name>
</gene>
<keyword evidence="6" id="KW-1185">Reference proteome</keyword>